<feature type="compositionally biased region" description="Low complexity" evidence="1">
    <location>
        <begin position="135"/>
        <end position="163"/>
    </location>
</feature>
<protein>
    <submittedName>
        <fullName evidence="3">Verprolin-like</fullName>
    </submittedName>
</protein>
<dbReference type="RefSeq" id="XP_035294749.1">
    <property type="nucleotide sequence ID" value="XM_035438858.1"/>
</dbReference>
<organism evidence="2 3">
    <name type="scientific">Cricetulus griseus</name>
    <name type="common">Chinese hamster</name>
    <name type="synonym">Cricetulus barabensis griseus</name>
    <dbReference type="NCBI Taxonomy" id="10029"/>
    <lineage>
        <taxon>Eukaryota</taxon>
        <taxon>Metazoa</taxon>
        <taxon>Chordata</taxon>
        <taxon>Craniata</taxon>
        <taxon>Vertebrata</taxon>
        <taxon>Euteleostomi</taxon>
        <taxon>Mammalia</taxon>
        <taxon>Eutheria</taxon>
        <taxon>Euarchontoglires</taxon>
        <taxon>Glires</taxon>
        <taxon>Rodentia</taxon>
        <taxon>Myomorpha</taxon>
        <taxon>Muroidea</taxon>
        <taxon>Cricetidae</taxon>
        <taxon>Cricetinae</taxon>
        <taxon>Cricetulus</taxon>
    </lineage>
</organism>
<feature type="compositionally biased region" description="Gly residues" evidence="1">
    <location>
        <begin position="123"/>
        <end position="134"/>
    </location>
</feature>
<reference evidence="2" key="2">
    <citation type="journal article" date="2020" name="Biotechnol. Bioeng.">
        <title>Chromosome-scale scaffolds for the Chinese hamster reference genome assembly to facilitate the study of the CHO epigenome.</title>
        <authorList>
            <person name="Hilliard W."/>
            <person name="MacDonald M."/>
            <person name="Lee K.H."/>
        </authorList>
    </citation>
    <scope>NUCLEOTIDE SEQUENCE [LARGE SCALE GENOMIC DNA]</scope>
    <source>
        <strain evidence="2">17A/GY</strain>
    </source>
</reference>
<dbReference type="AlphaFoldDB" id="A0A9J7K3S0"/>
<feature type="compositionally biased region" description="Low complexity" evidence="1">
    <location>
        <begin position="224"/>
        <end position="246"/>
    </location>
</feature>
<dbReference type="KEGG" id="cge:118238209"/>
<dbReference type="Proteomes" id="UP001108280">
    <property type="component" value="Chromosome 2"/>
</dbReference>
<reference evidence="3" key="3">
    <citation type="submission" date="2025-08" db="UniProtKB">
        <authorList>
            <consortium name="RefSeq"/>
        </authorList>
    </citation>
    <scope>IDENTIFICATION</scope>
    <source>
        <strain evidence="3">17A/GY</strain>
        <tissue evidence="3">Liver</tissue>
    </source>
</reference>
<evidence type="ECO:0000256" key="1">
    <source>
        <dbReference type="SAM" id="MobiDB-lite"/>
    </source>
</evidence>
<feature type="region of interest" description="Disordered" evidence="1">
    <location>
        <begin position="17"/>
        <end position="85"/>
    </location>
</feature>
<proteinExistence type="predicted"/>
<feature type="compositionally biased region" description="Gly residues" evidence="1">
    <location>
        <begin position="57"/>
        <end position="68"/>
    </location>
</feature>
<feature type="compositionally biased region" description="Pro residues" evidence="1">
    <location>
        <begin position="164"/>
        <end position="176"/>
    </location>
</feature>
<feature type="compositionally biased region" description="Low complexity" evidence="1">
    <location>
        <begin position="107"/>
        <end position="122"/>
    </location>
</feature>
<feature type="region of interest" description="Disordered" evidence="1">
    <location>
        <begin position="105"/>
        <end position="258"/>
    </location>
</feature>
<name>A0A9J7K3S0_CRIGR</name>
<reference evidence="2" key="1">
    <citation type="journal article" date="2018" name="Biotechnol. Bioeng.">
        <title>A reference genome of the Chinese hamster based on a hybrid assembly strategy.</title>
        <authorList>
            <person name="Rupp O."/>
            <person name="MacDonald M.L."/>
            <person name="Li S."/>
            <person name="Dhiman H."/>
            <person name="Polson S."/>
            <person name="Griep S."/>
            <person name="Heffner K."/>
            <person name="Hernandez I."/>
            <person name="Brinkrolf K."/>
            <person name="Jadhav V."/>
            <person name="Samoudi M."/>
            <person name="Hao H."/>
            <person name="Kingham B."/>
            <person name="Goesmann A."/>
            <person name="Betenbaugh M.J."/>
            <person name="Lewis N.E."/>
            <person name="Borth N."/>
            <person name="Lee K.H."/>
        </authorList>
    </citation>
    <scope>NUCLEOTIDE SEQUENCE [LARGE SCALE GENOMIC DNA]</scope>
    <source>
        <strain evidence="2">17A/GY</strain>
    </source>
</reference>
<feature type="compositionally biased region" description="Basic residues" evidence="1">
    <location>
        <begin position="247"/>
        <end position="258"/>
    </location>
</feature>
<sequence>MTSAHFSGCDWAHAFSPQRTVKPIGCGPGWAGLRRSLPPPLSRRKGRDAPLPPPPRVGGGEEGGGGGWRIERSSRSGAAAHSGEGDLVVFSSDRAGVVERVWGSGGAAAASAPRLRGLRSGPGRAGHGGWGWRLGGRSPPGLVQPARGRALARAPAARPLARSPLPPAPPSLVPPPRTRRLPLGPAPRTMAPQACERLPVRHAPSLPPSIAASRPAGPRRPPRLRLVLPGCHRGPGPSLAARPLARPVRRCQRPGPRR</sequence>
<keyword evidence="2" id="KW-1185">Reference proteome</keyword>
<evidence type="ECO:0000313" key="3">
    <source>
        <dbReference type="RefSeq" id="XP_035294749.1"/>
    </source>
</evidence>
<gene>
    <name evidence="3" type="primary">LOC118238209</name>
</gene>
<dbReference type="GeneID" id="118238209"/>
<evidence type="ECO:0000313" key="2">
    <source>
        <dbReference type="Proteomes" id="UP001108280"/>
    </source>
</evidence>
<accession>A0A9J7K3S0</accession>